<organism evidence="1">
    <name type="scientific">Lepeophtheirus salmonis</name>
    <name type="common">Salmon louse</name>
    <name type="synonym">Caligus salmonis</name>
    <dbReference type="NCBI Taxonomy" id="72036"/>
    <lineage>
        <taxon>Eukaryota</taxon>
        <taxon>Metazoa</taxon>
        <taxon>Ecdysozoa</taxon>
        <taxon>Arthropoda</taxon>
        <taxon>Crustacea</taxon>
        <taxon>Multicrustacea</taxon>
        <taxon>Hexanauplia</taxon>
        <taxon>Copepoda</taxon>
        <taxon>Siphonostomatoida</taxon>
        <taxon>Caligidae</taxon>
        <taxon>Lepeophtheirus</taxon>
    </lineage>
</organism>
<proteinExistence type="predicted"/>
<protein>
    <submittedName>
        <fullName evidence="1">Uncharacterized protein</fullName>
    </submittedName>
</protein>
<dbReference type="AlphaFoldDB" id="A0A0K2UED4"/>
<evidence type="ECO:0000313" key="1">
    <source>
        <dbReference type="EMBL" id="CDW36624.1"/>
    </source>
</evidence>
<name>A0A0K2UED4_LEPSM</name>
<reference evidence="1" key="1">
    <citation type="submission" date="2014-05" db="EMBL/GenBank/DDBJ databases">
        <authorList>
            <person name="Chronopoulou M."/>
        </authorList>
    </citation>
    <scope>NUCLEOTIDE SEQUENCE</scope>
    <source>
        <tissue evidence="1">Whole organism</tissue>
    </source>
</reference>
<sequence length="21" mass="2370">MCFHSIVAKMFVDEGTSSDHK</sequence>
<accession>A0A0K2UED4</accession>
<dbReference type="EMBL" id="HACA01019263">
    <property type="protein sequence ID" value="CDW36624.1"/>
    <property type="molecule type" value="Transcribed_RNA"/>
</dbReference>